<dbReference type="Pfam" id="PF00293">
    <property type="entry name" value="NUDIX"/>
    <property type="match status" value="1"/>
</dbReference>
<dbReference type="InterPro" id="IPR000086">
    <property type="entry name" value="NUDIX_hydrolase_dom"/>
</dbReference>
<feature type="domain" description="Nudix hydrolase" evidence="1">
    <location>
        <begin position="40"/>
        <end position="149"/>
    </location>
</feature>
<dbReference type="SUPFAM" id="SSF55811">
    <property type="entry name" value="Nudix"/>
    <property type="match status" value="1"/>
</dbReference>
<dbReference type="Proteomes" id="UP000178347">
    <property type="component" value="Unassembled WGS sequence"/>
</dbReference>
<gene>
    <name evidence="2" type="ORF">A3G00_02460</name>
</gene>
<name>A0A1F6MRK7_9BACT</name>
<dbReference type="InterPro" id="IPR015797">
    <property type="entry name" value="NUDIX_hydrolase-like_dom_sf"/>
</dbReference>
<dbReference type="EMBL" id="MFQN01000019">
    <property type="protein sequence ID" value="OGH74294.1"/>
    <property type="molecule type" value="Genomic_DNA"/>
</dbReference>
<protein>
    <recommendedName>
        <fullName evidence="1">Nudix hydrolase domain-containing protein</fullName>
    </recommendedName>
</protein>
<evidence type="ECO:0000313" key="2">
    <source>
        <dbReference type="EMBL" id="OGH74294.1"/>
    </source>
</evidence>
<accession>A0A1F6MRK7</accession>
<evidence type="ECO:0000259" key="1">
    <source>
        <dbReference type="Pfam" id="PF00293"/>
    </source>
</evidence>
<sequence>MELKQLVSLLKKIDNPHEGMPQPIFDALCGVVAFVACELVVVDKKRGILLTWRNDRWWRGWHFPGGLLRYRESFDERIQAVAWKELGVNVEDYKLLFTKDCSQGARGHVVSLVFRCETAMKPKHGKFFKKMPKNIIDAHKEFWIKFEKLLNN</sequence>
<dbReference type="STRING" id="1798692.A3G00_02460"/>
<organism evidence="2 3">
    <name type="scientific">Candidatus Magasanikbacteria bacterium RIFCSPLOWO2_12_FULL_43_12</name>
    <dbReference type="NCBI Taxonomy" id="1798692"/>
    <lineage>
        <taxon>Bacteria</taxon>
        <taxon>Candidatus Magasanikiibacteriota</taxon>
    </lineage>
</organism>
<evidence type="ECO:0000313" key="3">
    <source>
        <dbReference type="Proteomes" id="UP000178347"/>
    </source>
</evidence>
<dbReference type="CDD" id="cd02883">
    <property type="entry name" value="NUDIX_Hydrolase"/>
    <property type="match status" value="1"/>
</dbReference>
<proteinExistence type="predicted"/>
<dbReference type="AlphaFoldDB" id="A0A1F6MRK7"/>
<comment type="caution">
    <text evidence="2">The sequence shown here is derived from an EMBL/GenBank/DDBJ whole genome shotgun (WGS) entry which is preliminary data.</text>
</comment>
<reference evidence="2 3" key="1">
    <citation type="journal article" date="2016" name="Nat. Commun.">
        <title>Thousands of microbial genomes shed light on interconnected biogeochemical processes in an aquifer system.</title>
        <authorList>
            <person name="Anantharaman K."/>
            <person name="Brown C.T."/>
            <person name="Hug L.A."/>
            <person name="Sharon I."/>
            <person name="Castelle C.J."/>
            <person name="Probst A.J."/>
            <person name="Thomas B.C."/>
            <person name="Singh A."/>
            <person name="Wilkins M.J."/>
            <person name="Karaoz U."/>
            <person name="Brodie E.L."/>
            <person name="Williams K.H."/>
            <person name="Hubbard S.S."/>
            <person name="Banfield J.F."/>
        </authorList>
    </citation>
    <scope>NUCLEOTIDE SEQUENCE [LARGE SCALE GENOMIC DNA]</scope>
</reference>
<dbReference type="Gene3D" id="3.90.79.10">
    <property type="entry name" value="Nucleoside Triphosphate Pyrophosphohydrolase"/>
    <property type="match status" value="1"/>
</dbReference>